<evidence type="ECO:0000256" key="1">
    <source>
        <dbReference type="SAM" id="Phobius"/>
    </source>
</evidence>
<keyword evidence="1" id="KW-0812">Transmembrane</keyword>
<gene>
    <name evidence="2" type="ORF">JOF53_005249</name>
</gene>
<feature type="transmembrane region" description="Helical" evidence="1">
    <location>
        <begin position="21"/>
        <end position="41"/>
    </location>
</feature>
<comment type="caution">
    <text evidence="2">The sequence shown here is derived from an EMBL/GenBank/DDBJ whole genome shotgun (WGS) entry which is preliminary data.</text>
</comment>
<organism evidence="2 3">
    <name type="scientific">Crossiella equi</name>
    <dbReference type="NCBI Taxonomy" id="130796"/>
    <lineage>
        <taxon>Bacteria</taxon>
        <taxon>Bacillati</taxon>
        <taxon>Actinomycetota</taxon>
        <taxon>Actinomycetes</taxon>
        <taxon>Pseudonocardiales</taxon>
        <taxon>Pseudonocardiaceae</taxon>
        <taxon>Crossiella</taxon>
    </lineage>
</organism>
<sequence>MAAFRLRDLPRALAEAGLDGHDVFLALGAALLGNLLGTVLFVRPVELAGAFLGCFPLALCAVFVRHRLRTGRWRLVLLGLVPAALALLMAGA</sequence>
<keyword evidence="1" id="KW-0472">Membrane</keyword>
<evidence type="ECO:0000313" key="2">
    <source>
        <dbReference type="EMBL" id="MBP2476377.1"/>
    </source>
</evidence>
<name>A0ABS5AIG6_9PSEU</name>
<keyword evidence="1" id="KW-1133">Transmembrane helix</keyword>
<keyword evidence="3" id="KW-1185">Reference proteome</keyword>
<feature type="transmembrane region" description="Helical" evidence="1">
    <location>
        <begin position="73"/>
        <end position="91"/>
    </location>
</feature>
<protein>
    <submittedName>
        <fullName evidence="2">Uncharacterized protein</fullName>
    </submittedName>
</protein>
<dbReference type="EMBL" id="JAGIOO010000001">
    <property type="protein sequence ID" value="MBP2476377.1"/>
    <property type="molecule type" value="Genomic_DNA"/>
</dbReference>
<accession>A0ABS5AIG6</accession>
<reference evidence="2 3" key="1">
    <citation type="submission" date="2021-03" db="EMBL/GenBank/DDBJ databases">
        <title>Sequencing the genomes of 1000 actinobacteria strains.</title>
        <authorList>
            <person name="Klenk H.-P."/>
        </authorList>
    </citation>
    <scope>NUCLEOTIDE SEQUENCE [LARGE SCALE GENOMIC DNA]</scope>
    <source>
        <strain evidence="2 3">DSM 44580</strain>
    </source>
</reference>
<proteinExistence type="predicted"/>
<dbReference type="RefSeq" id="WP_086781747.1">
    <property type="nucleotide sequence ID" value="NZ_JAGIOO010000001.1"/>
</dbReference>
<evidence type="ECO:0000313" key="3">
    <source>
        <dbReference type="Proteomes" id="UP001519363"/>
    </source>
</evidence>
<dbReference type="Proteomes" id="UP001519363">
    <property type="component" value="Unassembled WGS sequence"/>
</dbReference>
<feature type="transmembrane region" description="Helical" evidence="1">
    <location>
        <begin position="47"/>
        <end position="64"/>
    </location>
</feature>